<organism evidence="3 4">
    <name type="scientific">Neorhodopirellula lusitana</name>
    <dbReference type="NCBI Taxonomy" id="445327"/>
    <lineage>
        <taxon>Bacteria</taxon>
        <taxon>Pseudomonadati</taxon>
        <taxon>Planctomycetota</taxon>
        <taxon>Planctomycetia</taxon>
        <taxon>Pirellulales</taxon>
        <taxon>Pirellulaceae</taxon>
        <taxon>Neorhodopirellula</taxon>
    </lineage>
</organism>
<evidence type="ECO:0000256" key="1">
    <source>
        <dbReference type="SAM" id="MobiDB-lite"/>
    </source>
</evidence>
<dbReference type="PROSITE" id="PS51257">
    <property type="entry name" value="PROKAR_LIPOPROTEIN"/>
    <property type="match status" value="1"/>
</dbReference>
<dbReference type="InterPro" id="IPR029062">
    <property type="entry name" value="Class_I_gatase-like"/>
</dbReference>
<name>A0ABY1QPU0_9BACT</name>
<keyword evidence="2" id="KW-0472">Membrane</keyword>
<dbReference type="Proteomes" id="UP001158067">
    <property type="component" value="Unassembled WGS sequence"/>
</dbReference>
<feature type="transmembrane region" description="Helical" evidence="2">
    <location>
        <begin position="593"/>
        <end position="612"/>
    </location>
</feature>
<sequence>MGFALRLLVLAMPLLVGCDGCRLTDEGSEAADGEVVDRPAFTSRAAQAYPISRADAGTGGALDGAAKPGHWMTVGFGLRSNQEDRRGTVGMHAKADVSSGGFAGQTEPEEADSIDSVSLSTQRPVVLPKGQLRRFDTRLLAPMRGGQTVETIGLAGEYSSTDSTHRFSTQPSQLMALQAQTYFFVVLTDRAERFARLQTADWVQPYQNEFAFFQARDNYRIVIPPTNGIIPLAETALDWTSTAVLLWDDLPVRALTSSQVKAIVDWLHFGGTLIVNGPAAAESLNDKAFRDYVPIQFNGNEELRSEDARQLVRSHSVKSDQSLNAILARLDDDASRIAVAGTLRSDVRPIGEGGLLVERRVGRGRLVQSRVDLMSEWLTAWKSYDSFWNSAVLARPPRVFHKDEGLIAEQRAVAGAMISDSLVTGAMGANSGSPDGGKLTDDDSGLPPLRQTFVGMPTDETHPAINTGVRWLSRDTVLFNPDVQPAGQPAVQPDSEGEPVADAAAVSAVNLDPSSETRSALSPWIDSTLWTHPVSGLGGWKDDSPLVTWSRQALAGEVGLAIPDSKLVFRSLMIYLIVLIPCNYLFFRLLGRLEWAWLAVVPLSILGALYVARAAQLDVGFARSRNEIAFLEVPQGYERGHLTRVMGLYNSLASRYQIQFDDPDAAIGIVQAKAGGDADQGLFGAAEPELRFGYEAGMSLEGVSVGSNAYRAVHVEQFVELGGAIELQGDAPEHSVKGPFVLVNQSELDLKDVHVARSNDANGLDVVEIGDLSAGVKKTFRLGEDGVIQVDADSAMNVDDAMARLLAKANVERGEIRLVGRVDSPLPGVSISPDTQQVRGQTIVVVHLRYRPTVQPTPDANLIGDFRRRQTTLPGDEK</sequence>
<keyword evidence="2" id="KW-0812">Transmembrane</keyword>
<comment type="caution">
    <text evidence="3">The sequence shown here is derived from an EMBL/GenBank/DDBJ whole genome shotgun (WGS) entry which is preliminary data.</text>
</comment>
<dbReference type="EMBL" id="FXUG01000023">
    <property type="protein sequence ID" value="SMP77679.1"/>
    <property type="molecule type" value="Genomic_DNA"/>
</dbReference>
<gene>
    <name evidence="3" type="ORF">SAMN06265222_12373</name>
</gene>
<feature type="transmembrane region" description="Helical" evidence="2">
    <location>
        <begin position="567"/>
        <end position="586"/>
    </location>
</feature>
<reference evidence="3 4" key="1">
    <citation type="submission" date="2017-05" db="EMBL/GenBank/DDBJ databases">
        <authorList>
            <person name="Varghese N."/>
            <person name="Submissions S."/>
        </authorList>
    </citation>
    <scope>NUCLEOTIDE SEQUENCE [LARGE SCALE GENOMIC DNA]</scope>
    <source>
        <strain evidence="3 4">DSM 25457</strain>
    </source>
</reference>
<accession>A0ABY1QPU0</accession>
<keyword evidence="4" id="KW-1185">Reference proteome</keyword>
<protein>
    <recommendedName>
        <fullName evidence="5">Transmembrane protein</fullName>
    </recommendedName>
</protein>
<evidence type="ECO:0008006" key="5">
    <source>
        <dbReference type="Google" id="ProtNLM"/>
    </source>
</evidence>
<evidence type="ECO:0000313" key="4">
    <source>
        <dbReference type="Proteomes" id="UP001158067"/>
    </source>
</evidence>
<evidence type="ECO:0000313" key="3">
    <source>
        <dbReference type="EMBL" id="SMP77679.1"/>
    </source>
</evidence>
<dbReference type="Gene3D" id="3.40.50.880">
    <property type="match status" value="1"/>
</dbReference>
<dbReference type="SUPFAM" id="SSF52317">
    <property type="entry name" value="Class I glutamine amidotransferase-like"/>
    <property type="match status" value="1"/>
</dbReference>
<proteinExistence type="predicted"/>
<keyword evidence="2" id="KW-1133">Transmembrane helix</keyword>
<evidence type="ECO:0000256" key="2">
    <source>
        <dbReference type="SAM" id="Phobius"/>
    </source>
</evidence>
<feature type="region of interest" description="Disordered" evidence="1">
    <location>
        <begin position="95"/>
        <end position="117"/>
    </location>
</feature>